<keyword evidence="3" id="KW-1185">Reference proteome</keyword>
<evidence type="ECO:0000313" key="3">
    <source>
        <dbReference type="Proteomes" id="UP001595829"/>
    </source>
</evidence>
<comment type="caution">
    <text evidence="2">The sequence shown here is derived from an EMBL/GenBank/DDBJ whole genome shotgun (WGS) entry which is preliminary data.</text>
</comment>
<dbReference type="PANTHER" id="PTHR43312:SF1">
    <property type="entry name" value="NADP-DEPENDENT OXIDOREDUCTASE DOMAIN-CONTAINING PROTEIN"/>
    <property type="match status" value="1"/>
</dbReference>
<dbReference type="Pfam" id="PF00248">
    <property type="entry name" value="Aldo_ket_red"/>
    <property type="match status" value="1"/>
</dbReference>
<dbReference type="SUPFAM" id="SSF51430">
    <property type="entry name" value="NAD(P)-linked oxidoreductase"/>
    <property type="match status" value="1"/>
</dbReference>
<name>A0ABV9XJC2_9ACTN</name>
<dbReference type="InterPro" id="IPR036812">
    <property type="entry name" value="NAD(P)_OxRdtase_dom_sf"/>
</dbReference>
<evidence type="ECO:0000313" key="2">
    <source>
        <dbReference type="EMBL" id="MFC5024539.1"/>
    </source>
</evidence>
<dbReference type="InterPro" id="IPR053135">
    <property type="entry name" value="AKR2_Oxidoreductase"/>
</dbReference>
<dbReference type="InterPro" id="IPR023210">
    <property type="entry name" value="NADP_OxRdtase_dom"/>
</dbReference>
<organism evidence="2 3">
    <name type="scientific">Streptomyces coeruleoprunus</name>
    <dbReference type="NCBI Taxonomy" id="285563"/>
    <lineage>
        <taxon>Bacteria</taxon>
        <taxon>Bacillati</taxon>
        <taxon>Actinomycetota</taxon>
        <taxon>Actinomycetes</taxon>
        <taxon>Kitasatosporales</taxon>
        <taxon>Streptomycetaceae</taxon>
        <taxon>Streptomyces</taxon>
    </lineage>
</organism>
<dbReference type="Proteomes" id="UP001595829">
    <property type="component" value="Unassembled WGS sequence"/>
</dbReference>
<sequence length="301" mass="31654">MLGLGTHRIPAEQLAAAARRAASCPSGWIDTAPNYCGGRAHRLLAPALADHPQLRVATKAGFLTPAAARAAHAADVIETPEVRHSIDAGFVRWQTERSRTELGRYQVDAVFLHNPEDGHRGDHDTLANRLRAAFTVLEEEVREGHLAAYGVATWSGFTDGAFTVPLLDRLATEAADGPEHHLRYLQVPVNLVVDAHLDQALNGRGPIAQASQRGWEVHASAPLHGGELLTLATPEVAALIQAGAGIAAACLAAAASCPGVSRVLLATANPAHWNDALAVTGAPAIPPQTLRTVLDVLATPD</sequence>
<dbReference type="EMBL" id="JBHSJD010000015">
    <property type="protein sequence ID" value="MFC5024539.1"/>
    <property type="molecule type" value="Genomic_DNA"/>
</dbReference>
<proteinExistence type="predicted"/>
<gene>
    <name evidence="2" type="ORF">ACFPM3_20660</name>
</gene>
<reference evidence="3" key="1">
    <citation type="journal article" date="2019" name="Int. J. Syst. Evol. Microbiol.">
        <title>The Global Catalogue of Microorganisms (GCM) 10K type strain sequencing project: providing services to taxonomists for standard genome sequencing and annotation.</title>
        <authorList>
            <consortium name="The Broad Institute Genomics Platform"/>
            <consortium name="The Broad Institute Genome Sequencing Center for Infectious Disease"/>
            <person name="Wu L."/>
            <person name="Ma J."/>
        </authorList>
    </citation>
    <scope>NUCLEOTIDE SEQUENCE [LARGE SCALE GENOMIC DNA]</scope>
    <source>
        <strain evidence="3">CGMCC 4.1648</strain>
    </source>
</reference>
<dbReference type="Gene3D" id="3.20.20.100">
    <property type="entry name" value="NADP-dependent oxidoreductase domain"/>
    <property type="match status" value="1"/>
</dbReference>
<protein>
    <submittedName>
        <fullName evidence="2">Aldo/keto reductase</fullName>
    </submittedName>
</protein>
<dbReference type="RefSeq" id="WP_345693798.1">
    <property type="nucleotide sequence ID" value="NZ_BAABIT010000001.1"/>
</dbReference>
<evidence type="ECO:0000259" key="1">
    <source>
        <dbReference type="Pfam" id="PF00248"/>
    </source>
</evidence>
<dbReference type="PANTHER" id="PTHR43312">
    <property type="entry name" value="D-THREO-ALDOSE 1-DEHYDROGENASE"/>
    <property type="match status" value="1"/>
</dbReference>
<feature type="domain" description="NADP-dependent oxidoreductase" evidence="1">
    <location>
        <begin position="3"/>
        <end position="154"/>
    </location>
</feature>
<accession>A0ABV9XJC2</accession>